<dbReference type="EMBL" id="JAOPKC010000002">
    <property type="protein sequence ID" value="MCU4717068.1"/>
    <property type="molecule type" value="Genomic_DNA"/>
</dbReference>
<comment type="caution">
    <text evidence="4">The sequence shown here is derived from an EMBL/GenBank/DDBJ whole genome shotgun (WGS) entry which is preliminary data.</text>
</comment>
<dbReference type="Gene3D" id="2.130.10.130">
    <property type="entry name" value="Integrin alpha, N-terminal"/>
    <property type="match status" value="1"/>
</dbReference>
<organism evidence="4 6">
    <name type="scientific">Halapricum hydrolyticum</name>
    <dbReference type="NCBI Taxonomy" id="2979991"/>
    <lineage>
        <taxon>Archaea</taxon>
        <taxon>Methanobacteriati</taxon>
        <taxon>Methanobacteriota</taxon>
        <taxon>Stenosarchaea group</taxon>
        <taxon>Halobacteria</taxon>
        <taxon>Halobacteriales</taxon>
        <taxon>Haloarculaceae</taxon>
        <taxon>Halapricum</taxon>
    </lineage>
</organism>
<name>A0AAE3I8Y5_9EURY</name>
<evidence type="ECO:0000313" key="5">
    <source>
        <dbReference type="Proteomes" id="UP001208186"/>
    </source>
</evidence>
<dbReference type="AlphaFoldDB" id="A0AAE3I8Y5"/>
<gene>
    <name evidence="4" type="ORF">OB914_03270</name>
    <name evidence="3" type="ORF">OB916_03195</name>
</gene>
<dbReference type="InterPro" id="IPR028994">
    <property type="entry name" value="Integrin_alpha_N"/>
</dbReference>
<evidence type="ECO:0000313" key="6">
    <source>
        <dbReference type="Proteomes" id="UP001209746"/>
    </source>
</evidence>
<protein>
    <submittedName>
        <fullName evidence="4">CRTAC1 family protein</fullName>
    </submittedName>
</protein>
<proteinExistence type="predicted"/>
<dbReference type="RefSeq" id="WP_315907839.1">
    <property type="nucleotide sequence ID" value="NZ_JAOPKC010000002.1"/>
</dbReference>
<dbReference type="PANTHER" id="PTHR16026:SF0">
    <property type="entry name" value="CARTILAGE ACIDIC PROTEIN 1"/>
    <property type="match status" value="1"/>
</dbReference>
<dbReference type="InterPro" id="IPR011519">
    <property type="entry name" value="UnbV_ASPIC"/>
</dbReference>
<keyword evidence="1" id="KW-0732">Signal</keyword>
<feature type="domain" description="ASPIC/UnbV" evidence="2">
    <location>
        <begin position="467"/>
        <end position="532"/>
    </location>
</feature>
<evidence type="ECO:0000313" key="3">
    <source>
        <dbReference type="EMBL" id="MCU4717068.1"/>
    </source>
</evidence>
<accession>A0AAE3I8Y5</accession>
<dbReference type="Proteomes" id="UP001209746">
    <property type="component" value="Unassembled WGS sequence"/>
</dbReference>
<dbReference type="Proteomes" id="UP001208186">
    <property type="component" value="Unassembled WGS sequence"/>
</dbReference>
<dbReference type="InterPro" id="IPR027039">
    <property type="entry name" value="Crtac1"/>
</dbReference>
<dbReference type="Pfam" id="PF13517">
    <property type="entry name" value="FG-GAP_3"/>
    <property type="match status" value="2"/>
</dbReference>
<dbReference type="PANTHER" id="PTHR16026">
    <property type="entry name" value="CARTILAGE ACIDIC PROTEIN 1"/>
    <property type="match status" value="1"/>
</dbReference>
<dbReference type="Pfam" id="PF07593">
    <property type="entry name" value="UnbV_ASPIC"/>
    <property type="match status" value="1"/>
</dbReference>
<evidence type="ECO:0000313" key="4">
    <source>
        <dbReference type="EMBL" id="MCU4725995.1"/>
    </source>
</evidence>
<dbReference type="InterPro" id="IPR013517">
    <property type="entry name" value="FG-GAP"/>
</dbReference>
<evidence type="ECO:0000259" key="2">
    <source>
        <dbReference type="Pfam" id="PF07593"/>
    </source>
</evidence>
<sequence length="550" mass="59727">MGRYALLVGLVALVALAGCVGGSGLLGTDADSEPARLAFEDVTEDVGLTYEADGTGVGNGNSGVYTADTDDDGWTDVLALGGDRPVLFSNERGTFERSGALPTLDRRFKSAAFVDVEGDGWIDLLLFAHDGTVVSLRNDAGQFERADYELDDLTYPLGAAAADYDDDGDTDLFVYQSGAWSEHKPVGYLRPDSSITTDNGNPNVLYENVGGTYERVTATSIEGAHWSLAASFTDLTGDGRPDIHVANDYNNDTLYLNRGGSFERRELAGSTARNGMASETADLTGDGRQDVFVTNIWFPDLQANISEERYERIKRLLEHVIHSGRTKGNTLLVGQSNGTLRDRADELGVRHGGWGWAAAATDFDNDGDRDLVHTTQNVIRVDRDDPVYTRPMVFQRDGERFSRVSKDVNGMRETNGRGMASLDFDNDGARELVVATYDSEFAVYDNAATDGRRSIQFRATTESGATALGAVVTVTAGDAEWTVHQSSNTDFLSQDSRIEHLGVGDAKAVTVHVEWPDGTEQRFEDVATNRRVRLTKSGLVGLRDLDGPRE</sequence>
<dbReference type="SUPFAM" id="SSF69318">
    <property type="entry name" value="Integrin alpha N-terminal domain"/>
    <property type="match status" value="1"/>
</dbReference>
<evidence type="ECO:0000256" key="1">
    <source>
        <dbReference type="ARBA" id="ARBA00022729"/>
    </source>
</evidence>
<dbReference type="PROSITE" id="PS51257">
    <property type="entry name" value="PROKAR_LIPOPROTEIN"/>
    <property type="match status" value="1"/>
</dbReference>
<keyword evidence="5" id="KW-1185">Reference proteome</keyword>
<reference evidence="4" key="1">
    <citation type="submission" date="2023-02" db="EMBL/GenBank/DDBJ databases">
        <title>Enrichment on poylsaccharides allowed isolation of novel metabolic and taxonomic groups of Haloarchaea.</title>
        <authorList>
            <person name="Sorokin D.Y."/>
            <person name="Elcheninov A.G."/>
            <person name="Khizhniak T.V."/>
            <person name="Kolganova T.V."/>
            <person name="Kublanov I.V."/>
        </authorList>
    </citation>
    <scope>NUCLEOTIDE SEQUENCE</scope>
    <source>
        <strain evidence="3 5">HArc-curdl5-1</strain>
        <strain evidence="4">HArc-curdl7</strain>
    </source>
</reference>
<dbReference type="EMBL" id="JAOPKD010000002">
    <property type="protein sequence ID" value="MCU4725995.1"/>
    <property type="molecule type" value="Genomic_DNA"/>
</dbReference>